<dbReference type="EMBL" id="JAADJZ010000009">
    <property type="protein sequence ID" value="KAF2872525.1"/>
    <property type="molecule type" value="Genomic_DNA"/>
</dbReference>
<reference evidence="1 2" key="1">
    <citation type="submission" date="2020-01" db="EMBL/GenBank/DDBJ databases">
        <authorList>
            <consortium name="DOE Joint Genome Institute"/>
            <person name="Haridas S."/>
            <person name="Albert R."/>
            <person name="Binder M."/>
            <person name="Bloem J."/>
            <person name="Labutti K."/>
            <person name="Salamov A."/>
            <person name="Andreopoulos B."/>
            <person name="Baker S.E."/>
            <person name="Barry K."/>
            <person name="Bills G."/>
            <person name="Bluhm B.H."/>
            <person name="Cannon C."/>
            <person name="Castanera R."/>
            <person name="Culley D.E."/>
            <person name="Daum C."/>
            <person name="Ezra D."/>
            <person name="Gonzalez J.B."/>
            <person name="Henrissat B."/>
            <person name="Kuo A."/>
            <person name="Liang C."/>
            <person name="Lipzen A."/>
            <person name="Lutzoni F."/>
            <person name="Magnuson J."/>
            <person name="Mondo S."/>
            <person name="Nolan M."/>
            <person name="Ohm R."/>
            <person name="Pangilinan J."/>
            <person name="Park H.-J.H."/>
            <person name="Ramirez L."/>
            <person name="Alfaro M."/>
            <person name="Sun H."/>
            <person name="Tritt A."/>
            <person name="Yoshinaga Y."/>
            <person name="Zwiers L.-H.L."/>
            <person name="Turgeon B.G."/>
            <person name="Goodwin S.B."/>
            <person name="Spatafora J.W."/>
            <person name="Crous P.W."/>
            <person name="Grigoriev I.V."/>
        </authorList>
    </citation>
    <scope>NUCLEOTIDE SEQUENCE [LARGE SCALE GENOMIC DNA]</scope>
    <source>
        <strain evidence="1 2">CBS 611.86</strain>
    </source>
</reference>
<sequence>MAHSPLLDPPAELLHHALSYFDSGNEMGREALYNLCLASRILRDIAQPILFSHLEIFKIEIENKPDAIHCTDEHAFKRQLVLFLRTVIERPDLATRVLTVNLLFGHKLTNRLNEFLQPDEDRVFSEAAAKSVLDASAWNTQFPSRGLLPLLALLFRRLRNLQNVVLQTIDDVYDPTVSLPVTDDLQQLLPSIKKLHLVGSPERPTEIIEWLPFLALDTLRTLHIDFSSFGAWDRPVYIHR</sequence>
<evidence type="ECO:0000313" key="2">
    <source>
        <dbReference type="Proteomes" id="UP000481861"/>
    </source>
</evidence>
<proteinExistence type="predicted"/>
<gene>
    <name evidence="1" type="ORF">BDV95DRAFT_593881</name>
</gene>
<dbReference type="Proteomes" id="UP000481861">
    <property type="component" value="Unassembled WGS sequence"/>
</dbReference>
<dbReference type="OrthoDB" id="3800559at2759"/>
<comment type="caution">
    <text evidence="1">The sequence shown here is derived from an EMBL/GenBank/DDBJ whole genome shotgun (WGS) entry which is preliminary data.</text>
</comment>
<accession>A0A7C8MQG9</accession>
<dbReference type="AlphaFoldDB" id="A0A7C8MQG9"/>
<organism evidence="1 2">
    <name type="scientific">Massariosphaeria phaeospora</name>
    <dbReference type="NCBI Taxonomy" id="100035"/>
    <lineage>
        <taxon>Eukaryota</taxon>
        <taxon>Fungi</taxon>
        <taxon>Dikarya</taxon>
        <taxon>Ascomycota</taxon>
        <taxon>Pezizomycotina</taxon>
        <taxon>Dothideomycetes</taxon>
        <taxon>Pleosporomycetidae</taxon>
        <taxon>Pleosporales</taxon>
        <taxon>Pleosporales incertae sedis</taxon>
        <taxon>Massariosphaeria</taxon>
    </lineage>
</organism>
<evidence type="ECO:0008006" key="3">
    <source>
        <dbReference type="Google" id="ProtNLM"/>
    </source>
</evidence>
<keyword evidence="2" id="KW-1185">Reference proteome</keyword>
<name>A0A7C8MQG9_9PLEO</name>
<evidence type="ECO:0000313" key="1">
    <source>
        <dbReference type="EMBL" id="KAF2872525.1"/>
    </source>
</evidence>
<protein>
    <recommendedName>
        <fullName evidence="3">F-box domain-containing protein</fullName>
    </recommendedName>
</protein>